<dbReference type="KEGG" id="ssao:94301327"/>
<accession>A0A9P8RVU7</accession>
<name>A0A9P8RVU7_9EUKA</name>
<dbReference type="Proteomes" id="UP000018208">
    <property type="component" value="Unassembled WGS sequence"/>
</dbReference>
<sequence length="123" mass="14411">MILQKNRCMILRQKIITYNYHQSFLVQNRMIFLVQNGIFRHFLLEGMAQLKIIKIKLIFIESYYQISCQTSSFNDPEEVAVSLREEASGELLLFPLIPVQTSKCISQISNTQSFENQYSLIIQ</sequence>
<dbReference type="AlphaFoldDB" id="A0A9P8RVU7"/>
<comment type="caution">
    <text evidence="1">The sequence shown here is derived from an EMBL/GenBank/DDBJ whole genome shotgun (WGS) entry which is preliminary data.</text>
</comment>
<evidence type="ECO:0000313" key="1">
    <source>
        <dbReference type="EMBL" id="KAH0571010.1"/>
    </source>
</evidence>
<gene>
    <name evidence="1" type="ORF">SS50377_27304</name>
</gene>
<keyword evidence="2" id="KW-1185">Reference proteome</keyword>
<organism evidence="1 2">
    <name type="scientific">Spironucleus salmonicida</name>
    <dbReference type="NCBI Taxonomy" id="348837"/>
    <lineage>
        <taxon>Eukaryota</taxon>
        <taxon>Metamonada</taxon>
        <taxon>Diplomonadida</taxon>
        <taxon>Hexamitidae</taxon>
        <taxon>Hexamitinae</taxon>
        <taxon>Spironucleus</taxon>
    </lineage>
</organism>
<dbReference type="EMBL" id="AUWU02000007">
    <property type="protein sequence ID" value="KAH0571010.1"/>
    <property type="molecule type" value="Genomic_DNA"/>
</dbReference>
<dbReference type="RefSeq" id="XP_067761783.1">
    <property type="nucleotide sequence ID" value="XM_067911096.1"/>
</dbReference>
<dbReference type="GeneID" id="94301327"/>
<reference evidence="1 2" key="1">
    <citation type="journal article" date="2014" name="PLoS Genet.">
        <title>The Genome of Spironucleus salmonicida Highlights a Fish Pathogen Adapted to Fluctuating Environments.</title>
        <authorList>
            <person name="Xu F."/>
            <person name="Jerlstrom-Hultqvist J."/>
            <person name="Einarsson E."/>
            <person name="Astvaldsson A."/>
            <person name="Svard S.G."/>
            <person name="Andersson J.O."/>
        </authorList>
    </citation>
    <scope>NUCLEOTIDE SEQUENCE [LARGE SCALE GENOMIC DNA]</scope>
    <source>
        <strain evidence="1 2">ATCC 50377</strain>
    </source>
</reference>
<protein>
    <submittedName>
        <fullName evidence="1">Uncharacterized protein</fullName>
    </submittedName>
</protein>
<evidence type="ECO:0000313" key="2">
    <source>
        <dbReference type="Proteomes" id="UP000018208"/>
    </source>
</evidence>
<proteinExistence type="predicted"/>